<dbReference type="OrthoDB" id="3721873at2"/>
<evidence type="ECO:0000313" key="4">
    <source>
        <dbReference type="Proteomes" id="UP000004208"/>
    </source>
</evidence>
<dbReference type="AlphaFoldDB" id="D7W9I0"/>
<dbReference type="Pfam" id="PF26371">
    <property type="entry name" value="AftB_C"/>
    <property type="match status" value="1"/>
</dbReference>
<dbReference type="HOGENOM" id="CLU_423257_0_0_11"/>
<keyword evidence="4" id="KW-1185">Reference proteome</keyword>
<feature type="transmembrane region" description="Helical" evidence="1">
    <location>
        <begin position="84"/>
        <end position="101"/>
    </location>
</feature>
<dbReference type="STRING" id="585529.HMPREF0291_10718"/>
<feature type="transmembrane region" description="Helical" evidence="1">
    <location>
        <begin position="310"/>
        <end position="343"/>
    </location>
</feature>
<gene>
    <name evidence="3" type="ORF">HMPREF0291_10718</name>
</gene>
<feature type="transmembrane region" description="Helical" evidence="1">
    <location>
        <begin position="280"/>
        <end position="298"/>
    </location>
</feature>
<dbReference type="eggNOG" id="COG1807">
    <property type="taxonomic scope" value="Bacteria"/>
</dbReference>
<feature type="transmembrane region" description="Helical" evidence="1">
    <location>
        <begin position="201"/>
        <end position="218"/>
    </location>
</feature>
<organism evidence="3 4">
    <name type="scientific">Corynebacterium genitalium ATCC 33030</name>
    <dbReference type="NCBI Taxonomy" id="585529"/>
    <lineage>
        <taxon>Bacteria</taxon>
        <taxon>Bacillati</taxon>
        <taxon>Actinomycetota</taxon>
        <taxon>Actinomycetes</taxon>
        <taxon>Mycobacteriales</taxon>
        <taxon>Corynebacteriaceae</taxon>
        <taxon>Corynebacterium</taxon>
    </lineage>
</organism>
<feature type="transmembrane region" description="Helical" evidence="1">
    <location>
        <begin position="7"/>
        <end position="25"/>
    </location>
</feature>
<evidence type="ECO:0000256" key="1">
    <source>
        <dbReference type="SAM" id="Phobius"/>
    </source>
</evidence>
<dbReference type="InterPro" id="IPR058983">
    <property type="entry name" value="AftB_C"/>
</dbReference>
<comment type="caution">
    <text evidence="3">The sequence shown here is derived from an EMBL/GenBank/DDBJ whole genome shotgun (WGS) entry which is preliminary data.</text>
</comment>
<sequence length="604" mass="66818">MHDRARLSLLISAAIAGVFAFWGGWTRRWMSDDGLIVLRTVRNILAGNGPVFNVGERVEANTSTLWQYLIAAFGWIPGVRLEDVSMWLALIFTVTAAASATWASGRLWGHTVLPFGIIIYLALPPARDFATSGLEWGLSLAWIGVWWALLVGWAKQPDTRVVYWLAFWAGLSWLVRPELALYGGLTGLVLLFFSWRDWRRIGGILAAALPVPAAYQIFRMGYYGLLTPHTAVAKSASDSAWGSGAAYVWDTVQPYALWLPLIGAVALGVWFGLRLQSREVVVVGLVLVCGLLHMLYVMRVGGDFMHGRMVLLPLFALLLPVMAVPATLVSGIGLGALVVWAGIVVYRGHDLGFEVFVESPENLVVVDEREFWTAAMMRESGDPPRYAEDFLVADLLNGWPEGLEESRRQNSGALTIIRFDDNSRHYTWVPRARTTADTDLQDIPTTAYLINLGMISANAPLDVRVLDSVGLATPLGARQPRDPDGRIGHDKNLPLHWQLADSAVGEEGMPDYVDKQTVMQARAALRTPELNELLATSREPMSPKRFLKNMAYSLRNGRTLEVSDDPKVYLDQETLDRIAAGEDVGLQGPRIFWPTARLEQKVTG</sequence>
<proteinExistence type="predicted"/>
<keyword evidence="1" id="KW-1133">Transmembrane helix</keyword>
<feature type="transmembrane region" description="Helical" evidence="1">
    <location>
        <begin position="255"/>
        <end position="273"/>
    </location>
</feature>
<feature type="transmembrane region" description="Helical" evidence="1">
    <location>
        <begin position="174"/>
        <end position="194"/>
    </location>
</feature>
<accession>D7W9I0</accession>
<keyword evidence="1" id="KW-0812">Transmembrane</keyword>
<keyword evidence="1" id="KW-0472">Membrane</keyword>
<dbReference type="RefSeq" id="WP_005288084.1">
    <property type="nucleotide sequence ID" value="NZ_CM000961.1"/>
</dbReference>
<dbReference type="EMBL" id="ACLJ02000001">
    <property type="protein sequence ID" value="EFK55460.1"/>
    <property type="molecule type" value="Genomic_DNA"/>
</dbReference>
<feature type="transmembrane region" description="Helical" evidence="1">
    <location>
        <begin position="136"/>
        <end position="154"/>
    </location>
</feature>
<protein>
    <recommendedName>
        <fullName evidence="2">Terminal beta-(1-&gt;2)-arabinofuranosyltransferase C-terminal domain-containing protein</fullName>
    </recommendedName>
</protein>
<reference evidence="3" key="1">
    <citation type="submission" date="2010-06" db="EMBL/GenBank/DDBJ databases">
        <authorList>
            <person name="Muzny D."/>
            <person name="Qin X."/>
            <person name="Buhay C."/>
            <person name="Dugan-Rocha S."/>
            <person name="Ding Y."/>
            <person name="Chen G."/>
            <person name="Hawes A."/>
            <person name="Holder M."/>
            <person name="Jhangiani S."/>
            <person name="Johnson A."/>
            <person name="Khan Z."/>
            <person name="Li Z."/>
            <person name="Liu W."/>
            <person name="Liu X."/>
            <person name="Perez L."/>
            <person name="Shen H."/>
            <person name="Wang Q."/>
            <person name="Watt J."/>
            <person name="Xi L."/>
            <person name="Xin Y."/>
            <person name="Zhou J."/>
            <person name="Deng J."/>
            <person name="Jiang H."/>
            <person name="Liu Y."/>
            <person name="Qu J."/>
            <person name="Song X.-Z."/>
            <person name="Zhang L."/>
            <person name="Villasana D."/>
            <person name="Johnson A."/>
            <person name="Liu J."/>
            <person name="Liyanage D."/>
            <person name="Lorensuhewa L."/>
            <person name="Robinson T."/>
            <person name="Song A."/>
            <person name="Song B.-B."/>
            <person name="Dinh H."/>
            <person name="Thornton R."/>
            <person name="Coyle M."/>
            <person name="Francisco L."/>
            <person name="Jackson L."/>
            <person name="Javaid M."/>
            <person name="Korchina V."/>
            <person name="Kovar C."/>
            <person name="Mata R."/>
            <person name="Mathew T."/>
            <person name="Ngo R."/>
            <person name="Nguyen L."/>
            <person name="Nguyen N."/>
            <person name="Okwuonu G."/>
            <person name="Ongeri F."/>
            <person name="Pham C."/>
            <person name="Simmons D."/>
            <person name="Wilczek-Boney K."/>
            <person name="Hale W."/>
            <person name="Jakkamsetti A."/>
            <person name="Pham P."/>
            <person name="Ruth R."/>
            <person name="San Lucas F."/>
            <person name="Warren J."/>
            <person name="Zhang J."/>
            <person name="Zhao Z."/>
            <person name="Zhou C."/>
            <person name="Zhu D."/>
            <person name="Lee S."/>
            <person name="Bess C."/>
            <person name="Blankenburg K."/>
            <person name="Forbes L."/>
            <person name="Fu Q."/>
            <person name="Gubbala S."/>
            <person name="Hirani K."/>
            <person name="Jayaseelan J.C."/>
            <person name="Lara F."/>
            <person name="Munidasa M."/>
            <person name="Palculict T."/>
            <person name="Patil S."/>
            <person name="Pu L.-L."/>
            <person name="Saada N."/>
            <person name="Tang L."/>
            <person name="Weissenberger G."/>
            <person name="Zhu Y."/>
            <person name="Hemphill L."/>
            <person name="Shang Y."/>
            <person name="Youmans B."/>
            <person name="Ayvaz T."/>
            <person name="Ross M."/>
            <person name="Santibanez J."/>
            <person name="Aqrawi P."/>
            <person name="Gross S."/>
            <person name="Joshi V."/>
            <person name="Fowler G."/>
            <person name="Nazareth L."/>
            <person name="Reid J."/>
            <person name="Worley K."/>
            <person name="Petrosino J."/>
            <person name="Highlander S."/>
            <person name="Gibbs R."/>
        </authorList>
    </citation>
    <scope>NUCLEOTIDE SEQUENCE [LARGE SCALE GENOMIC DNA]</scope>
    <source>
        <strain evidence="3">ATCC 33030</strain>
    </source>
</reference>
<feature type="transmembrane region" description="Helical" evidence="1">
    <location>
        <begin position="107"/>
        <end position="124"/>
    </location>
</feature>
<evidence type="ECO:0000259" key="2">
    <source>
        <dbReference type="Pfam" id="PF26371"/>
    </source>
</evidence>
<feature type="transmembrane region" description="Helical" evidence="1">
    <location>
        <begin position="60"/>
        <end position="77"/>
    </location>
</feature>
<feature type="domain" description="Terminal beta-(1-&gt;2)-arabinofuranosyltransferase C-terminal" evidence="2">
    <location>
        <begin position="394"/>
        <end position="571"/>
    </location>
</feature>
<dbReference type="Proteomes" id="UP000004208">
    <property type="component" value="Unassembled WGS sequence"/>
</dbReference>
<name>D7W9I0_9CORY</name>
<evidence type="ECO:0000313" key="3">
    <source>
        <dbReference type="EMBL" id="EFK55460.1"/>
    </source>
</evidence>